<dbReference type="Gene3D" id="3.40.50.10540">
    <property type="entry name" value="Crotonobetainyl-coa:carnitine coa-transferase, domain 1"/>
    <property type="match status" value="1"/>
</dbReference>
<keyword evidence="5" id="KW-1185">Reference proteome</keyword>
<accession>A0A399G893</accession>
<dbReference type="RefSeq" id="WP_068692394.1">
    <property type="nucleotide sequence ID" value="NZ_CP063196.1"/>
</dbReference>
<evidence type="ECO:0000256" key="2">
    <source>
        <dbReference type="ARBA" id="ARBA00022679"/>
    </source>
</evidence>
<evidence type="ECO:0000256" key="1">
    <source>
        <dbReference type="ARBA" id="ARBA00008383"/>
    </source>
</evidence>
<name>A0A399G893_9ACTN</name>
<evidence type="ECO:0000313" key="5">
    <source>
        <dbReference type="Proteomes" id="UP000265719"/>
    </source>
</evidence>
<dbReference type="GO" id="GO:0016740">
    <property type="term" value="F:transferase activity"/>
    <property type="evidence" value="ECO:0007669"/>
    <property type="project" value="UniProtKB-KW"/>
</dbReference>
<dbReference type="SUPFAM" id="SSF89796">
    <property type="entry name" value="CoA-transferase family III (CaiB/BaiF)"/>
    <property type="match status" value="1"/>
</dbReference>
<proteinExistence type="inferred from homology"/>
<comment type="similarity">
    <text evidence="1">Belongs to the CoA-transferase III family.</text>
</comment>
<keyword evidence="2 4" id="KW-0808">Transferase</keyword>
<dbReference type="Proteomes" id="UP000265719">
    <property type="component" value="Chromosome"/>
</dbReference>
<dbReference type="OrthoDB" id="9797653at2"/>
<reference evidence="4" key="1">
    <citation type="submission" date="2020-10" db="EMBL/GenBank/DDBJ databases">
        <title>De novo genome project of the cellulose decomposer Thermobifida halotolerans type strain.</title>
        <authorList>
            <person name="Nagy I."/>
            <person name="Horvath B."/>
            <person name="Kukolya J."/>
            <person name="Nagy I."/>
            <person name="Orsini M."/>
        </authorList>
    </citation>
    <scope>NUCLEOTIDE SEQUENCE</scope>
    <source>
        <strain evidence="4">DSM 44931</strain>
    </source>
</reference>
<dbReference type="KEGG" id="thao:NI17_005685"/>
<dbReference type="InterPro" id="IPR044855">
    <property type="entry name" value="CoA-Trfase_III_dom3_sf"/>
</dbReference>
<dbReference type="InterPro" id="IPR003673">
    <property type="entry name" value="CoA-Trfase_fam_III"/>
</dbReference>
<dbReference type="PANTHER" id="PTHR48228">
    <property type="entry name" value="SUCCINYL-COA--D-CITRAMALATE COA-TRANSFERASE"/>
    <property type="match status" value="1"/>
</dbReference>
<organism evidence="4 5">
    <name type="scientific">Thermobifida halotolerans</name>
    <dbReference type="NCBI Taxonomy" id="483545"/>
    <lineage>
        <taxon>Bacteria</taxon>
        <taxon>Bacillati</taxon>
        <taxon>Actinomycetota</taxon>
        <taxon>Actinomycetes</taxon>
        <taxon>Streptosporangiales</taxon>
        <taxon>Nocardiopsidaceae</taxon>
        <taxon>Thermobifida</taxon>
    </lineage>
</organism>
<feature type="compositionally biased region" description="Low complexity" evidence="3">
    <location>
        <begin position="226"/>
        <end position="237"/>
    </location>
</feature>
<feature type="region of interest" description="Disordered" evidence="3">
    <location>
        <begin position="221"/>
        <end position="242"/>
    </location>
</feature>
<dbReference type="PANTHER" id="PTHR48228:SF6">
    <property type="entry name" value="L-CARNITINE COA-TRANSFERASE"/>
    <property type="match status" value="1"/>
</dbReference>
<gene>
    <name evidence="4" type="ORF">NI17_005685</name>
</gene>
<dbReference type="InterPro" id="IPR050509">
    <property type="entry name" value="CoA-transferase_III"/>
</dbReference>
<evidence type="ECO:0000256" key="3">
    <source>
        <dbReference type="SAM" id="MobiDB-lite"/>
    </source>
</evidence>
<dbReference type="Pfam" id="PF02515">
    <property type="entry name" value="CoA_transf_3"/>
    <property type="match status" value="1"/>
</dbReference>
<dbReference type="EMBL" id="CP063196">
    <property type="protein sequence ID" value="UOE20696.1"/>
    <property type="molecule type" value="Genomic_DNA"/>
</dbReference>
<dbReference type="InterPro" id="IPR023606">
    <property type="entry name" value="CoA-Trfase_III_dom_1_sf"/>
</dbReference>
<protein>
    <submittedName>
        <fullName evidence="4">CoA transferase</fullName>
    </submittedName>
</protein>
<sequence>MLEHIRVLDLTDERGLLCGRLLADVGADVVQVEPLDGSTARSAPPTARGGAGPSMFWETFAANKRGVALDLDSEEGLATVRELARRADIVVTSLPASWLRRRGLDPDTLRAAHPHLVYAVISAFGWSGPKADYADCDLVVWAAGGPLDPHRDEERPPLRISVPQAFLHASADAAAGALIAVLARATTARGQVVDVSAQASLGTATLARVLAHAVGDARPEWHRQPAAGGDQSGSGAATPNRLKKWRCRDGMVELHLSMGPASGEFTNRLFAWLRAEGAVGERVAAWDWKTLPQRITDGEITDADLDEARAAVRAHLATLTKSQVLEAAMKHRLLCMAIFDMGDIADSPHLDERGYWARVDIDGAEVRIPGAIARVSGDGQPGVRRRAPRLGEHTAEVLTDWLAATEVET</sequence>
<evidence type="ECO:0000313" key="4">
    <source>
        <dbReference type="EMBL" id="UOE20696.1"/>
    </source>
</evidence>
<dbReference type="Gene3D" id="3.30.1540.10">
    <property type="entry name" value="formyl-coa transferase, domain 3"/>
    <property type="match status" value="1"/>
</dbReference>
<dbReference type="AlphaFoldDB" id="A0A399G893"/>